<keyword evidence="4 9" id="KW-0547">Nucleotide-binding</keyword>
<dbReference type="EMBL" id="JALBUT010000003">
    <property type="protein sequence ID" value="MDX8415225.1"/>
    <property type="molecule type" value="Genomic_DNA"/>
</dbReference>
<feature type="binding site" evidence="9">
    <location>
        <begin position="12"/>
        <end position="17"/>
    </location>
    <ligand>
        <name>ATP</name>
        <dbReference type="ChEBI" id="CHEBI:30616"/>
    </ligand>
</feature>
<dbReference type="CDD" id="cd03109">
    <property type="entry name" value="DTBS"/>
    <property type="match status" value="1"/>
</dbReference>
<evidence type="ECO:0000256" key="1">
    <source>
        <dbReference type="ARBA" id="ARBA00022490"/>
    </source>
</evidence>
<dbReference type="GO" id="GO:0004141">
    <property type="term" value="F:dethiobiotin synthase activity"/>
    <property type="evidence" value="ECO:0007669"/>
    <property type="project" value="UniProtKB-EC"/>
</dbReference>
<comment type="pathway">
    <text evidence="9">Cofactor biosynthesis; biotin biosynthesis; biotin from 7,8-diaminononanoate: step 1/2.</text>
</comment>
<dbReference type="Gene3D" id="3.40.50.300">
    <property type="entry name" value="P-loop containing nucleotide triphosphate hydrolases"/>
    <property type="match status" value="1"/>
</dbReference>
<keyword evidence="11" id="KW-1185">Reference proteome</keyword>
<evidence type="ECO:0000256" key="7">
    <source>
        <dbReference type="ARBA" id="ARBA00022842"/>
    </source>
</evidence>
<evidence type="ECO:0000313" key="10">
    <source>
        <dbReference type="EMBL" id="MDX8415225.1"/>
    </source>
</evidence>
<evidence type="ECO:0000256" key="8">
    <source>
        <dbReference type="ARBA" id="ARBA00047386"/>
    </source>
</evidence>
<comment type="catalytic activity">
    <reaction evidence="8">
        <text>(7R,8S)-8-amino-7-(carboxyamino)nonanoate + ATP = (4R,5S)-dethiobiotin + ADP + phosphate + H(+)</text>
        <dbReference type="Rhea" id="RHEA:63684"/>
        <dbReference type="ChEBI" id="CHEBI:15378"/>
        <dbReference type="ChEBI" id="CHEBI:30616"/>
        <dbReference type="ChEBI" id="CHEBI:43474"/>
        <dbReference type="ChEBI" id="CHEBI:149470"/>
        <dbReference type="ChEBI" id="CHEBI:149473"/>
        <dbReference type="ChEBI" id="CHEBI:456216"/>
    </reaction>
</comment>
<organism evidence="10 11">
    <name type="scientific">Intestinicryptomonas porci</name>
    <dbReference type="NCBI Taxonomy" id="2926320"/>
    <lineage>
        <taxon>Bacteria</taxon>
        <taxon>Pseudomonadati</taxon>
        <taxon>Verrucomicrobiota</taxon>
        <taxon>Opitutia</taxon>
        <taxon>Opitutales</taxon>
        <taxon>Intestinicryptomonaceae</taxon>
        <taxon>Intestinicryptomonas</taxon>
    </lineage>
</organism>
<feature type="binding site" evidence="9">
    <location>
        <position position="114"/>
    </location>
    <ligand>
        <name>Mg(2+)</name>
        <dbReference type="ChEBI" id="CHEBI:18420"/>
    </ligand>
</feature>
<evidence type="ECO:0000256" key="6">
    <source>
        <dbReference type="ARBA" id="ARBA00022840"/>
    </source>
</evidence>
<comment type="similarity">
    <text evidence="9">Belongs to the dethiobiotin synthetase family.</text>
</comment>
<dbReference type="SUPFAM" id="SSF52540">
    <property type="entry name" value="P-loop containing nucleoside triphosphate hydrolases"/>
    <property type="match status" value="1"/>
</dbReference>
<evidence type="ECO:0000256" key="5">
    <source>
        <dbReference type="ARBA" id="ARBA00022756"/>
    </source>
</evidence>
<comment type="caution">
    <text evidence="9">Lacks conserved residue(s) required for the propagation of feature annotation.</text>
</comment>
<feature type="binding site" evidence="9">
    <location>
        <begin position="174"/>
        <end position="175"/>
    </location>
    <ligand>
        <name>ATP</name>
        <dbReference type="ChEBI" id="CHEBI:30616"/>
    </ligand>
</feature>
<feature type="binding site" evidence="9">
    <location>
        <begin position="114"/>
        <end position="117"/>
    </location>
    <ligand>
        <name>ATP</name>
        <dbReference type="ChEBI" id="CHEBI:30616"/>
    </ligand>
</feature>
<dbReference type="RefSeq" id="WP_370396673.1">
    <property type="nucleotide sequence ID" value="NZ_JALBUT010000003.1"/>
</dbReference>
<accession>A0ABU4WI00</accession>
<dbReference type="PANTHER" id="PTHR43210">
    <property type="entry name" value="DETHIOBIOTIN SYNTHETASE"/>
    <property type="match status" value="1"/>
</dbReference>
<evidence type="ECO:0000256" key="2">
    <source>
        <dbReference type="ARBA" id="ARBA00022598"/>
    </source>
</evidence>
<comment type="catalytic activity">
    <reaction evidence="9">
        <text>(7R,8S)-7,8-diammoniononanoate + CO2 + ATP = (4R,5S)-dethiobiotin + ADP + phosphate + 3 H(+)</text>
        <dbReference type="Rhea" id="RHEA:15805"/>
        <dbReference type="ChEBI" id="CHEBI:15378"/>
        <dbReference type="ChEBI" id="CHEBI:16526"/>
        <dbReference type="ChEBI" id="CHEBI:30616"/>
        <dbReference type="ChEBI" id="CHEBI:43474"/>
        <dbReference type="ChEBI" id="CHEBI:149469"/>
        <dbReference type="ChEBI" id="CHEBI:149473"/>
        <dbReference type="ChEBI" id="CHEBI:456216"/>
        <dbReference type="EC" id="6.3.3.3"/>
    </reaction>
</comment>
<keyword evidence="6 9" id="KW-0067">ATP-binding</keyword>
<keyword evidence="3 9" id="KW-0479">Metal-binding</keyword>
<proteinExistence type="inferred from homology"/>
<sequence>MAVYFVSGIDTSCGKTFVTGVLARRELEKGKSVITQKFVQTGCEGISEDIEAHRKAMGISLLPEDKDGTTCPYVFKFPASAHLASRMENTEIDVKKISSATKILADKFDTVFIEGAGGLMVPVSENFLTIDYIARENLPLILVCSAKLGSINHSLLSLEVCQKRGINVAKVVFNNYPEEDARISAETCSYLKKYVAKNFPNCEFLEI</sequence>
<dbReference type="NCBIfam" id="TIGR00347">
    <property type="entry name" value="bioD"/>
    <property type="match status" value="1"/>
</dbReference>
<feature type="binding site" evidence="9">
    <location>
        <position position="49"/>
    </location>
    <ligand>
        <name>Mg(2+)</name>
        <dbReference type="ChEBI" id="CHEBI:18420"/>
    </ligand>
</feature>
<dbReference type="PIRSF" id="PIRSF006755">
    <property type="entry name" value="DTB_synth"/>
    <property type="match status" value="1"/>
</dbReference>
<feature type="binding site" evidence="9">
    <location>
        <position position="16"/>
    </location>
    <ligand>
        <name>Mg(2+)</name>
        <dbReference type="ChEBI" id="CHEBI:18420"/>
    </ligand>
</feature>
<feature type="active site" evidence="9">
    <location>
        <position position="37"/>
    </location>
</feature>
<name>A0ABU4WI00_9BACT</name>
<dbReference type="EC" id="6.3.3.3" evidence="9"/>
<protein>
    <recommendedName>
        <fullName evidence="9">ATP-dependent dethiobiotin synthetase BioD</fullName>
        <ecNumber evidence="9">6.3.3.3</ecNumber>
    </recommendedName>
    <alternativeName>
        <fullName evidence="9">DTB synthetase</fullName>
        <shortName evidence="9">DTBS</shortName>
    </alternativeName>
    <alternativeName>
        <fullName evidence="9">Dethiobiotin synthase</fullName>
    </alternativeName>
</protein>
<reference evidence="10 11" key="1">
    <citation type="submission" date="2022-03" db="EMBL/GenBank/DDBJ databases">
        <title>Novel taxa within the pig intestine.</title>
        <authorList>
            <person name="Wylensek D."/>
            <person name="Bishof K."/>
            <person name="Afrizal A."/>
            <person name="Clavel T."/>
        </authorList>
    </citation>
    <scope>NUCLEOTIDE SEQUENCE [LARGE SCALE GENOMIC DNA]</scope>
    <source>
        <strain evidence="10 11">CLA-KB-P66</strain>
    </source>
</reference>
<dbReference type="InterPro" id="IPR004472">
    <property type="entry name" value="DTB_synth_BioD"/>
</dbReference>
<feature type="binding site" evidence="9">
    <location>
        <position position="49"/>
    </location>
    <ligand>
        <name>ATP</name>
        <dbReference type="ChEBI" id="CHEBI:30616"/>
    </ligand>
</feature>
<evidence type="ECO:0000256" key="3">
    <source>
        <dbReference type="ARBA" id="ARBA00022723"/>
    </source>
</evidence>
<keyword evidence="1 9" id="KW-0963">Cytoplasm</keyword>
<keyword evidence="7 9" id="KW-0460">Magnesium</keyword>
<dbReference type="HAMAP" id="MF_00336">
    <property type="entry name" value="BioD"/>
    <property type="match status" value="1"/>
</dbReference>
<dbReference type="Proteomes" id="UP001275932">
    <property type="component" value="Unassembled WGS sequence"/>
</dbReference>
<evidence type="ECO:0000313" key="11">
    <source>
        <dbReference type="Proteomes" id="UP001275932"/>
    </source>
</evidence>
<dbReference type="Pfam" id="PF13500">
    <property type="entry name" value="AAA_26"/>
    <property type="match status" value="1"/>
</dbReference>
<dbReference type="InterPro" id="IPR027417">
    <property type="entry name" value="P-loop_NTPase"/>
</dbReference>
<keyword evidence="2 9" id="KW-0436">Ligase</keyword>
<comment type="cofactor">
    <cofactor evidence="9">
        <name>Mg(2+)</name>
        <dbReference type="ChEBI" id="CHEBI:18420"/>
    </cofactor>
</comment>
<feature type="binding site" evidence="9">
    <location>
        <position position="201"/>
    </location>
    <ligand>
        <name>ATP</name>
        <dbReference type="ChEBI" id="CHEBI:30616"/>
    </ligand>
</feature>
<dbReference type="PANTHER" id="PTHR43210:SF2">
    <property type="entry name" value="ATP-DEPENDENT DETHIOBIOTIN SYNTHETASE BIOD 2"/>
    <property type="match status" value="1"/>
</dbReference>
<evidence type="ECO:0000256" key="4">
    <source>
        <dbReference type="ARBA" id="ARBA00022741"/>
    </source>
</evidence>
<comment type="subunit">
    <text evidence="9">Homodimer.</text>
</comment>
<feature type="binding site" evidence="9">
    <location>
        <position position="41"/>
    </location>
    <ligand>
        <name>substrate</name>
    </ligand>
</feature>
<comment type="subcellular location">
    <subcellularLocation>
        <location evidence="9">Cytoplasm</location>
    </subcellularLocation>
</comment>
<comment type="caution">
    <text evidence="10">The sequence shown here is derived from an EMBL/GenBank/DDBJ whole genome shotgun (WGS) entry which is preliminary data.</text>
</comment>
<gene>
    <name evidence="9 10" type="primary">bioD</name>
    <name evidence="10" type="ORF">MOX91_03405</name>
</gene>
<keyword evidence="5 9" id="KW-0093">Biotin biosynthesis</keyword>
<evidence type="ECO:0000256" key="9">
    <source>
        <dbReference type="HAMAP-Rule" id="MF_00336"/>
    </source>
</evidence>
<comment type="function">
    <text evidence="9">Catalyzes a mechanistically unusual reaction, the ATP-dependent insertion of CO2 between the N7 and N8 nitrogen atoms of 7,8-diaminopelargonic acid (DAPA, also called 7,8-diammoniononanoate) to form a ureido ring.</text>
</comment>